<protein>
    <recommendedName>
        <fullName evidence="2">DM2 domain-containing protein</fullName>
    </recommendedName>
</protein>
<dbReference type="Gene3D" id="1.10.245.10">
    <property type="entry name" value="SWIB/MDM2 domain"/>
    <property type="match status" value="1"/>
</dbReference>
<evidence type="ECO:0000256" key="1">
    <source>
        <dbReference type="SAM" id="MobiDB-lite"/>
    </source>
</evidence>
<comment type="caution">
    <text evidence="3">The sequence shown here is derived from an EMBL/GenBank/DDBJ whole genome shotgun (WGS) entry which is preliminary data.</text>
</comment>
<evidence type="ECO:0000313" key="3">
    <source>
        <dbReference type="EMBL" id="KMO34093.1"/>
    </source>
</evidence>
<dbReference type="CDD" id="cd10567">
    <property type="entry name" value="SWIB-MDM2_like"/>
    <property type="match status" value="1"/>
</dbReference>
<dbReference type="PANTHER" id="PTHR13844">
    <property type="entry name" value="SWI/SNF-RELATED MATRIX-ASSOCIATED ACTIN-DEPENDENT REGULATOR OF CHROMATIN SUBFAMILY D"/>
    <property type="match status" value="1"/>
</dbReference>
<evidence type="ECO:0000259" key="2">
    <source>
        <dbReference type="PROSITE" id="PS51925"/>
    </source>
</evidence>
<gene>
    <name evidence="3" type="ORF">VQ02_19585</name>
</gene>
<dbReference type="SUPFAM" id="SSF47592">
    <property type="entry name" value="SWIB/MDM2 domain"/>
    <property type="match status" value="1"/>
</dbReference>
<organism evidence="3 4">
    <name type="scientific">Methylobacterium variabile</name>
    <dbReference type="NCBI Taxonomy" id="298794"/>
    <lineage>
        <taxon>Bacteria</taxon>
        <taxon>Pseudomonadati</taxon>
        <taxon>Pseudomonadota</taxon>
        <taxon>Alphaproteobacteria</taxon>
        <taxon>Hyphomicrobiales</taxon>
        <taxon>Methylobacteriaceae</taxon>
        <taxon>Methylobacterium</taxon>
    </lineage>
</organism>
<dbReference type="InterPro" id="IPR036885">
    <property type="entry name" value="SWIB_MDM2_dom_sf"/>
</dbReference>
<dbReference type="Proteomes" id="UP000035955">
    <property type="component" value="Unassembled WGS sequence"/>
</dbReference>
<dbReference type="Pfam" id="PF02201">
    <property type="entry name" value="SWIB"/>
    <property type="match status" value="1"/>
</dbReference>
<dbReference type="OrthoDB" id="8019446at2"/>
<dbReference type="EMBL" id="LABY01000141">
    <property type="protein sequence ID" value="KMO34093.1"/>
    <property type="molecule type" value="Genomic_DNA"/>
</dbReference>
<sequence>MATKTTKKAETKAEPEAAAKPAPKAAAKETAKDEGKDAGKGKKVAAPKSGDKPNALQKPLQPTPELGAIVGDKPIPRGEVVSKVWDYIRKNSLQNPENKREILADDKLKKVFGKDKATMFEMNKYLAQHLK</sequence>
<reference evidence="3 4" key="1">
    <citation type="submission" date="2015-03" db="EMBL/GenBank/DDBJ databases">
        <title>Genome sequencing of Methylobacterium variabile DSM 16961.</title>
        <authorList>
            <person name="Chaudhry V."/>
            <person name="Patil P.B."/>
        </authorList>
    </citation>
    <scope>NUCLEOTIDE SEQUENCE [LARGE SCALE GENOMIC DNA]</scope>
    <source>
        <strain evidence="3 4">DSM 16961</strain>
    </source>
</reference>
<proteinExistence type="predicted"/>
<dbReference type="PROSITE" id="PS51925">
    <property type="entry name" value="SWIB_MDM2"/>
    <property type="match status" value="1"/>
</dbReference>
<dbReference type="RefSeq" id="WP_048445889.1">
    <property type="nucleotide sequence ID" value="NZ_LABY01000141.1"/>
</dbReference>
<feature type="compositionally biased region" description="Basic and acidic residues" evidence="1">
    <location>
        <begin position="7"/>
        <end position="17"/>
    </location>
</feature>
<feature type="domain" description="DM2" evidence="2">
    <location>
        <begin position="55"/>
        <end position="131"/>
    </location>
</feature>
<dbReference type="InterPro" id="IPR019835">
    <property type="entry name" value="SWIB_domain"/>
</dbReference>
<accession>A0A0J6SL32</accession>
<name>A0A0J6SL32_9HYPH</name>
<dbReference type="AlphaFoldDB" id="A0A0J6SL32"/>
<feature type="region of interest" description="Disordered" evidence="1">
    <location>
        <begin position="1"/>
        <end position="73"/>
    </location>
</feature>
<dbReference type="InterPro" id="IPR003121">
    <property type="entry name" value="SWIB_MDM2_domain"/>
</dbReference>
<dbReference type="PATRIC" id="fig|298794.3.peg.1233"/>
<evidence type="ECO:0000313" key="4">
    <source>
        <dbReference type="Proteomes" id="UP000035955"/>
    </source>
</evidence>
<feature type="compositionally biased region" description="Basic and acidic residues" evidence="1">
    <location>
        <begin position="26"/>
        <end position="40"/>
    </location>
</feature>
<dbReference type="SMART" id="SM00151">
    <property type="entry name" value="SWIB"/>
    <property type="match status" value="1"/>
</dbReference>
<keyword evidence="4" id="KW-1185">Reference proteome</keyword>